<proteinExistence type="inferred from homology"/>
<dbReference type="GO" id="GO:0044281">
    <property type="term" value="P:small molecule metabolic process"/>
    <property type="evidence" value="ECO:0007669"/>
    <property type="project" value="UniProtKB-ARBA"/>
</dbReference>
<evidence type="ECO:0000256" key="3">
    <source>
        <dbReference type="ARBA" id="ARBA00022723"/>
    </source>
</evidence>
<organism evidence="6 7">
    <name type="scientific">Methanolobus halotolerans</name>
    <dbReference type="NCBI Taxonomy" id="2052935"/>
    <lineage>
        <taxon>Archaea</taxon>
        <taxon>Methanobacteriati</taxon>
        <taxon>Methanobacteriota</taxon>
        <taxon>Stenosarchaea group</taxon>
        <taxon>Methanomicrobia</taxon>
        <taxon>Methanosarcinales</taxon>
        <taxon>Methanosarcinaceae</taxon>
        <taxon>Methanolobus</taxon>
    </lineage>
</organism>
<name>A0A4E0Q0Y8_9EURY</name>
<dbReference type="NCBIfam" id="TIGR01549">
    <property type="entry name" value="HAD-SF-IA-v1"/>
    <property type="match status" value="1"/>
</dbReference>
<gene>
    <name evidence="6" type="ORF">CUN85_03840</name>
</gene>
<dbReference type="PRINTS" id="PR00413">
    <property type="entry name" value="HADHALOGNASE"/>
</dbReference>
<dbReference type="InterPro" id="IPR051400">
    <property type="entry name" value="HAD-like_hydrolase"/>
</dbReference>
<keyword evidence="5" id="KW-0460">Magnesium</keyword>
<dbReference type="NCBIfam" id="TIGR01509">
    <property type="entry name" value="HAD-SF-IA-v3"/>
    <property type="match status" value="1"/>
</dbReference>
<dbReference type="InterPro" id="IPR036412">
    <property type="entry name" value="HAD-like_sf"/>
</dbReference>
<dbReference type="AlphaFoldDB" id="A0A4E0Q0Y8"/>
<dbReference type="InterPro" id="IPR023214">
    <property type="entry name" value="HAD_sf"/>
</dbReference>
<dbReference type="Gene3D" id="1.10.150.240">
    <property type="entry name" value="Putative phosphatase, domain 2"/>
    <property type="match status" value="1"/>
</dbReference>
<accession>A0A4E0Q0Y8</accession>
<dbReference type="PANTHER" id="PTHR46470">
    <property type="entry name" value="N-ACYLNEURAMINATE-9-PHOSPHATASE"/>
    <property type="match status" value="1"/>
</dbReference>
<evidence type="ECO:0000313" key="6">
    <source>
        <dbReference type="EMBL" id="TGC10632.1"/>
    </source>
</evidence>
<dbReference type="InterPro" id="IPR006439">
    <property type="entry name" value="HAD-SF_hydro_IA"/>
</dbReference>
<evidence type="ECO:0000256" key="1">
    <source>
        <dbReference type="ARBA" id="ARBA00001946"/>
    </source>
</evidence>
<dbReference type="EMBL" id="PGGK01000003">
    <property type="protein sequence ID" value="TGC10632.1"/>
    <property type="molecule type" value="Genomic_DNA"/>
</dbReference>
<dbReference type="SUPFAM" id="SSF56784">
    <property type="entry name" value="HAD-like"/>
    <property type="match status" value="1"/>
</dbReference>
<dbReference type="SFLD" id="SFLDG01129">
    <property type="entry name" value="C1.5:_HAD__Beta-PGM__Phosphata"/>
    <property type="match status" value="1"/>
</dbReference>
<dbReference type="GO" id="GO:0046872">
    <property type="term" value="F:metal ion binding"/>
    <property type="evidence" value="ECO:0007669"/>
    <property type="project" value="UniProtKB-KW"/>
</dbReference>
<evidence type="ECO:0000256" key="5">
    <source>
        <dbReference type="ARBA" id="ARBA00022842"/>
    </source>
</evidence>
<protein>
    <submittedName>
        <fullName evidence="6">HAD family hydrolase</fullName>
    </submittedName>
</protein>
<dbReference type="Pfam" id="PF00702">
    <property type="entry name" value="Hydrolase"/>
    <property type="match status" value="1"/>
</dbReference>
<evidence type="ECO:0000256" key="4">
    <source>
        <dbReference type="ARBA" id="ARBA00022801"/>
    </source>
</evidence>
<keyword evidence="7" id="KW-1185">Reference proteome</keyword>
<evidence type="ECO:0000256" key="2">
    <source>
        <dbReference type="ARBA" id="ARBA00007958"/>
    </source>
</evidence>
<dbReference type="GO" id="GO:0016791">
    <property type="term" value="F:phosphatase activity"/>
    <property type="evidence" value="ECO:0007669"/>
    <property type="project" value="TreeGrafter"/>
</dbReference>
<dbReference type="OrthoDB" id="27736at2157"/>
<dbReference type="InterPro" id="IPR023198">
    <property type="entry name" value="PGP-like_dom2"/>
</dbReference>
<keyword evidence="4 6" id="KW-0378">Hydrolase</keyword>
<dbReference type="PANTHER" id="PTHR46470:SF2">
    <property type="entry name" value="GLYCERALDEHYDE 3-PHOSPHATE PHOSPHATASE"/>
    <property type="match status" value="1"/>
</dbReference>
<keyword evidence="3" id="KW-0479">Metal-binding</keyword>
<reference evidence="6 7" key="1">
    <citation type="submission" date="2017-11" db="EMBL/GenBank/DDBJ databases">
        <title>Isolation and Characterization of Methanogenic Archaea from Saline Meromictic Lake at Siberia.</title>
        <authorList>
            <person name="Shen Y."/>
            <person name="Huang H.-H."/>
            <person name="Lai M.-C."/>
            <person name="Chen S.-C."/>
        </authorList>
    </citation>
    <scope>NUCLEOTIDE SEQUENCE [LARGE SCALE GENOMIC DNA]</scope>
    <source>
        <strain evidence="6 7">SY-01</strain>
    </source>
</reference>
<dbReference type="RefSeq" id="WP_135389011.1">
    <property type="nucleotide sequence ID" value="NZ_PGGK01000003.1"/>
</dbReference>
<dbReference type="Gene3D" id="3.40.50.1000">
    <property type="entry name" value="HAD superfamily/HAD-like"/>
    <property type="match status" value="1"/>
</dbReference>
<sequence length="218" mass="25294">MSGNNQIKGLIFDCYGTLIDIKTDENSPYTYDAVSKWLQYHGVKIGPDTLKENYFRKVKAKMAQSDEKCPEIKIEEIFADICSENSIWDINTIELGIETSKVFRSASLRKLEIFQESVAVLVKHFYMPKCIVSNGQRVFSEQELRFLGLYDHFDFIVFSSDLGYKKPDHRLFKYAMERLGLEPHQLLSLGDTLENDIIPPQELGMRSMHIKEAWEFMS</sequence>
<evidence type="ECO:0000313" key="7">
    <source>
        <dbReference type="Proteomes" id="UP000297295"/>
    </source>
</evidence>
<comment type="similarity">
    <text evidence="2">Belongs to the HAD-like hydrolase superfamily.</text>
</comment>
<comment type="caution">
    <text evidence="6">The sequence shown here is derived from an EMBL/GenBank/DDBJ whole genome shotgun (WGS) entry which is preliminary data.</text>
</comment>
<dbReference type="Proteomes" id="UP000297295">
    <property type="component" value="Unassembled WGS sequence"/>
</dbReference>
<dbReference type="SFLD" id="SFLDS00003">
    <property type="entry name" value="Haloacid_Dehalogenase"/>
    <property type="match status" value="1"/>
</dbReference>
<comment type="cofactor">
    <cofactor evidence="1">
        <name>Mg(2+)</name>
        <dbReference type="ChEBI" id="CHEBI:18420"/>
    </cofactor>
</comment>